<name>A0ABV9PHX0_9FLAO</name>
<sequence length="267" mass="31194">MNFKYFIFIFLLFTSCKEATEKKPSSLKSGLTKSKIGLENNNEAKPEKDSKIVEIGYYDKLENLPHFKLDSIEETAYNNITWVKSFKITKLEERNDFFYIQGVNQKFEFKKYKDYKGELSWSGYEYFGNCASLSLVALEELSTADHLGFSEMQLLDTSNDYLYKIISLGDSSVSVPELSPDNRYMVYFQNPEYESKDLTIVILKVNDKNSPVRFLTEYKSCFTKSDNSIEEIKWKSNNVIFIKAYKSIGFDSNGKELRDYFYYKAEI</sequence>
<reference evidence="2" key="1">
    <citation type="journal article" date="2019" name="Int. J. Syst. Evol. Microbiol.">
        <title>The Global Catalogue of Microorganisms (GCM) 10K type strain sequencing project: providing services to taxonomists for standard genome sequencing and annotation.</title>
        <authorList>
            <consortium name="The Broad Institute Genomics Platform"/>
            <consortium name="The Broad Institute Genome Sequencing Center for Infectious Disease"/>
            <person name="Wu L."/>
            <person name="Ma J."/>
        </authorList>
    </citation>
    <scope>NUCLEOTIDE SEQUENCE [LARGE SCALE GENOMIC DNA]</scope>
    <source>
        <strain evidence="2">WYCCWR 13023</strain>
    </source>
</reference>
<comment type="caution">
    <text evidence="1">The sequence shown here is derived from an EMBL/GenBank/DDBJ whole genome shotgun (WGS) entry which is preliminary data.</text>
</comment>
<protein>
    <recommendedName>
        <fullName evidence="3">Lipoprotein</fullName>
    </recommendedName>
</protein>
<organism evidence="1 2">
    <name type="scientific">Flavobacterium branchiicola</name>
    <dbReference type="NCBI Taxonomy" id="1114875"/>
    <lineage>
        <taxon>Bacteria</taxon>
        <taxon>Pseudomonadati</taxon>
        <taxon>Bacteroidota</taxon>
        <taxon>Flavobacteriia</taxon>
        <taxon>Flavobacteriales</taxon>
        <taxon>Flavobacteriaceae</taxon>
        <taxon>Flavobacterium</taxon>
    </lineage>
</organism>
<dbReference type="Proteomes" id="UP001595935">
    <property type="component" value="Unassembled WGS sequence"/>
</dbReference>
<proteinExistence type="predicted"/>
<evidence type="ECO:0000313" key="2">
    <source>
        <dbReference type="Proteomes" id="UP001595935"/>
    </source>
</evidence>
<dbReference type="RefSeq" id="WP_213259769.1">
    <property type="nucleotide sequence ID" value="NZ_JAGYWA010000009.1"/>
</dbReference>
<keyword evidence="2" id="KW-1185">Reference proteome</keyword>
<evidence type="ECO:0000313" key="1">
    <source>
        <dbReference type="EMBL" id="MFC4749854.1"/>
    </source>
</evidence>
<dbReference type="PROSITE" id="PS51257">
    <property type="entry name" value="PROKAR_LIPOPROTEIN"/>
    <property type="match status" value="1"/>
</dbReference>
<accession>A0ABV9PHX0</accession>
<gene>
    <name evidence="1" type="ORF">ACFO5S_20545</name>
</gene>
<dbReference type="EMBL" id="JBHSGV010000009">
    <property type="protein sequence ID" value="MFC4749854.1"/>
    <property type="molecule type" value="Genomic_DNA"/>
</dbReference>
<evidence type="ECO:0008006" key="3">
    <source>
        <dbReference type="Google" id="ProtNLM"/>
    </source>
</evidence>